<keyword evidence="5" id="KW-1185">Reference proteome</keyword>
<evidence type="ECO:0000259" key="3">
    <source>
        <dbReference type="Pfam" id="PF05065"/>
    </source>
</evidence>
<feature type="domain" description="Phage capsid-like C-terminal" evidence="3">
    <location>
        <begin position="190"/>
        <end position="427"/>
    </location>
</feature>
<evidence type="ECO:0000313" key="5">
    <source>
        <dbReference type="Proteomes" id="UP001596067"/>
    </source>
</evidence>
<name>A0ABW1F0L2_9ACTN</name>
<dbReference type="NCBIfam" id="TIGR01554">
    <property type="entry name" value="major_cap_HK97"/>
    <property type="match status" value="1"/>
</dbReference>
<gene>
    <name evidence="4" type="ORF">ACFP0N_17935</name>
</gene>
<evidence type="ECO:0000313" key="4">
    <source>
        <dbReference type="EMBL" id="MFC5886851.1"/>
    </source>
</evidence>
<accession>A0ABW1F0L2</accession>
<dbReference type="InterPro" id="IPR054612">
    <property type="entry name" value="Phage_capsid-like_C"/>
</dbReference>
<reference evidence="5" key="1">
    <citation type="journal article" date="2019" name="Int. J. Syst. Evol. Microbiol.">
        <title>The Global Catalogue of Microorganisms (GCM) 10K type strain sequencing project: providing services to taxonomists for standard genome sequencing and annotation.</title>
        <authorList>
            <consortium name="The Broad Institute Genomics Platform"/>
            <consortium name="The Broad Institute Genome Sequencing Center for Infectious Disease"/>
            <person name="Wu L."/>
            <person name="Ma J."/>
        </authorList>
    </citation>
    <scope>NUCLEOTIDE SEQUENCE [LARGE SCALE GENOMIC DNA]</scope>
    <source>
        <strain evidence="5">CGMCC 4.1469</strain>
    </source>
</reference>
<evidence type="ECO:0000256" key="1">
    <source>
        <dbReference type="ARBA" id="ARBA00004328"/>
    </source>
</evidence>
<comment type="caution">
    <text evidence="4">The sequence shown here is derived from an EMBL/GenBank/DDBJ whole genome shotgun (WGS) entry which is preliminary data.</text>
</comment>
<sequence>MSTATADIPLKTLIDELATRQSEARRISDTFKVDEKGRFTVSAEQNQAYRKVIQEAQELKSLIDSRKAADDIAGFLDAPDTPSAAGQFYGSAPGPEVKSLGDLFTESDAFERARERGFEGSAQIRAGIEGKSIWALSAGTVTHNSFGGAQNVGISELARRKSRIRDLFPKASTKASVLYGIRETGWTNNAAQIRQRTAADGTSPAAGLPSDQWGRAPESRLDFKPVMYPVSEIAHVLHAHKNILADEPRLKNFINTRMIEGVKYREDYDLLHSTGDGEKLTGLFNVPGVQEYAAVAADKRSVQVRRAITKGVLAEYEMSGLVISPNLWEELELETDDTGAFRIAVQVAVGAERKIWRLNVVDTTAMADEKFLVGAFGNGAQLYDRESVSVTVSSENGLNFEQGLISIRADERVALEVARPESFVVGTWA</sequence>
<comment type="subcellular location">
    <subcellularLocation>
        <location evidence="1">Virion</location>
    </subcellularLocation>
</comment>
<dbReference type="RefSeq" id="WP_345330828.1">
    <property type="nucleotide sequence ID" value="NZ_BAAAVH010000123.1"/>
</dbReference>
<dbReference type="Gene3D" id="3.30.2400.10">
    <property type="entry name" value="Major capsid protein gp5"/>
    <property type="match status" value="1"/>
</dbReference>
<dbReference type="Gene3D" id="3.30.2320.10">
    <property type="entry name" value="hypothetical protein PF0899 domain"/>
    <property type="match status" value="1"/>
</dbReference>
<feature type="region of interest" description="Disordered" evidence="2">
    <location>
        <begin position="196"/>
        <end position="216"/>
    </location>
</feature>
<dbReference type="InterPro" id="IPR024455">
    <property type="entry name" value="Phage_capsid"/>
</dbReference>
<dbReference type="EMBL" id="JBHSOD010000020">
    <property type="protein sequence ID" value="MFC5886851.1"/>
    <property type="molecule type" value="Genomic_DNA"/>
</dbReference>
<dbReference type="Pfam" id="PF05065">
    <property type="entry name" value="Phage_capsid"/>
    <property type="match status" value="1"/>
</dbReference>
<evidence type="ECO:0000256" key="2">
    <source>
        <dbReference type="SAM" id="MobiDB-lite"/>
    </source>
</evidence>
<organism evidence="4 5">
    <name type="scientific">Kitasatospora aburaviensis</name>
    <dbReference type="NCBI Taxonomy" id="67265"/>
    <lineage>
        <taxon>Bacteria</taxon>
        <taxon>Bacillati</taxon>
        <taxon>Actinomycetota</taxon>
        <taxon>Actinomycetes</taxon>
        <taxon>Kitasatosporales</taxon>
        <taxon>Streptomycetaceae</taxon>
        <taxon>Kitasatospora</taxon>
    </lineage>
</organism>
<dbReference type="SUPFAM" id="SSF56563">
    <property type="entry name" value="Major capsid protein gp5"/>
    <property type="match status" value="1"/>
</dbReference>
<proteinExistence type="predicted"/>
<protein>
    <submittedName>
        <fullName evidence="4">Phage major capsid protein</fullName>
    </submittedName>
</protein>
<dbReference type="Proteomes" id="UP001596067">
    <property type="component" value="Unassembled WGS sequence"/>
</dbReference>